<dbReference type="Proteomes" id="UP000271974">
    <property type="component" value="Unassembled WGS sequence"/>
</dbReference>
<keyword evidence="1" id="KW-0175">Coiled coil</keyword>
<proteinExistence type="predicted"/>
<reference evidence="3 4" key="1">
    <citation type="submission" date="2019-01" db="EMBL/GenBank/DDBJ databases">
        <title>A draft genome assembly of the solar-powered sea slug Elysia chlorotica.</title>
        <authorList>
            <person name="Cai H."/>
            <person name="Li Q."/>
            <person name="Fang X."/>
            <person name="Li J."/>
            <person name="Curtis N.E."/>
            <person name="Altenburger A."/>
            <person name="Shibata T."/>
            <person name="Feng M."/>
            <person name="Maeda T."/>
            <person name="Schwartz J.A."/>
            <person name="Shigenobu S."/>
            <person name="Lundholm N."/>
            <person name="Nishiyama T."/>
            <person name="Yang H."/>
            <person name="Hasebe M."/>
            <person name="Li S."/>
            <person name="Pierce S.K."/>
            <person name="Wang J."/>
        </authorList>
    </citation>
    <scope>NUCLEOTIDE SEQUENCE [LARGE SCALE GENOMIC DNA]</scope>
    <source>
        <strain evidence="3">EC2010</strain>
        <tissue evidence="3">Whole organism of an adult</tissue>
    </source>
</reference>
<keyword evidence="4" id="KW-1185">Reference proteome</keyword>
<feature type="coiled-coil region" evidence="1">
    <location>
        <begin position="540"/>
        <end position="567"/>
    </location>
</feature>
<evidence type="ECO:0000256" key="2">
    <source>
        <dbReference type="SAM" id="MobiDB-lite"/>
    </source>
</evidence>
<feature type="region of interest" description="Disordered" evidence="2">
    <location>
        <begin position="620"/>
        <end position="640"/>
    </location>
</feature>
<feature type="compositionally biased region" description="Basic and acidic residues" evidence="2">
    <location>
        <begin position="629"/>
        <end position="639"/>
    </location>
</feature>
<evidence type="ECO:0000256" key="1">
    <source>
        <dbReference type="SAM" id="Coils"/>
    </source>
</evidence>
<gene>
    <name evidence="3" type="ORF">EGW08_018182</name>
</gene>
<organism evidence="3 4">
    <name type="scientific">Elysia chlorotica</name>
    <name type="common">Eastern emerald elysia</name>
    <name type="synonym">Sea slug</name>
    <dbReference type="NCBI Taxonomy" id="188477"/>
    <lineage>
        <taxon>Eukaryota</taxon>
        <taxon>Metazoa</taxon>
        <taxon>Spiralia</taxon>
        <taxon>Lophotrochozoa</taxon>
        <taxon>Mollusca</taxon>
        <taxon>Gastropoda</taxon>
        <taxon>Heterobranchia</taxon>
        <taxon>Euthyneura</taxon>
        <taxon>Panpulmonata</taxon>
        <taxon>Sacoglossa</taxon>
        <taxon>Placobranchoidea</taxon>
        <taxon>Plakobranchidae</taxon>
        <taxon>Elysia</taxon>
    </lineage>
</organism>
<dbReference type="EMBL" id="RQTK01000871">
    <property type="protein sequence ID" value="RUS74055.1"/>
    <property type="molecule type" value="Genomic_DNA"/>
</dbReference>
<dbReference type="STRING" id="188477.A0A3S1H845"/>
<protein>
    <submittedName>
        <fullName evidence="3">Uncharacterized protein</fullName>
    </submittedName>
</protein>
<sequence>MRMSAKPVKYLRPLDRSQDKRFEKLAPKNQGSITALRTALERTKSRIAVLKDENTLKNEVIEEERILRKAAEDRLDNFLVDLYQNPDVNAELRHRLPYANKNDPKEKGQENETVEVEEVNTIVDGSMTPNRPVAVHESHQNERVDVLTNSTNHGLISPSDANLQSSTSSSGVQVDYAGKSQTGQVPVWLSQTTYNQVISPEAQLTNSWVSNTASRSGTIVSSAASLNAYDLTISTAAAPYMLPMGPLSSSSTHSTASFAALPQPKVHQQPASYTYSANPLASASFASLAPSSYINLPNTYDPKASEESNSQRSSTVHNQPGIMNNFAFESESLVEAPSSAHLASSPFGVNIQPLHINSFPYKTPSLYSQGILSDNVSHISRLLAEIATLKRENQEMKDKLKASEQKCEELRLHIGTPDDKKDQDLGALIEEIRAAEKVRDQTVKQVVQTAQEDKARAFKKMNNRSKEINVPKIVSDTELSDTEDDVSVTSSESSLASEHREVKTVADGGDDVSDDLSPPLSQQDLKAMMQRQRRIMSEELQRVIDERNEARQGIIKLENKLSAFELRPKSTGKVEELIATLGVVKRERDVAVAKLKTLMSEMEETKLVYSLHKALWRGDLQNETSSSERSTKFDNRDQAMTKNNTVSSYFSKHEDTKAKLEARLAFSNQERDIQSQRIKELEQLVKRQRKKLNAMCAGPMLMDGYIETE</sequence>
<feature type="compositionally biased region" description="Polar residues" evidence="2">
    <location>
        <begin position="307"/>
        <end position="320"/>
    </location>
</feature>
<evidence type="ECO:0000313" key="3">
    <source>
        <dbReference type="EMBL" id="RUS74055.1"/>
    </source>
</evidence>
<feature type="region of interest" description="Disordered" evidence="2">
    <location>
        <begin position="299"/>
        <end position="320"/>
    </location>
</feature>
<dbReference type="OrthoDB" id="6426880at2759"/>
<comment type="caution">
    <text evidence="3">The sequence shown here is derived from an EMBL/GenBank/DDBJ whole genome shotgun (WGS) entry which is preliminary data.</text>
</comment>
<feature type="coiled-coil region" evidence="1">
    <location>
        <begin position="379"/>
        <end position="413"/>
    </location>
</feature>
<evidence type="ECO:0000313" key="4">
    <source>
        <dbReference type="Proteomes" id="UP000271974"/>
    </source>
</evidence>
<feature type="coiled-coil region" evidence="1">
    <location>
        <begin position="650"/>
        <end position="691"/>
    </location>
</feature>
<name>A0A3S1H845_ELYCH</name>
<dbReference type="AlphaFoldDB" id="A0A3S1H845"/>
<accession>A0A3S1H845</accession>
<feature type="region of interest" description="Disordered" evidence="2">
    <location>
        <begin position="478"/>
        <end position="520"/>
    </location>
</feature>